<evidence type="ECO:0000313" key="2">
    <source>
        <dbReference type="EMBL" id="MFC3961063.1"/>
    </source>
</evidence>
<dbReference type="EMBL" id="JBHSAX010000003">
    <property type="protein sequence ID" value="MFC3961063.1"/>
    <property type="molecule type" value="Genomic_DNA"/>
</dbReference>
<dbReference type="Gene3D" id="3.10.450.50">
    <property type="match status" value="1"/>
</dbReference>
<dbReference type="SUPFAM" id="SSF54427">
    <property type="entry name" value="NTF2-like"/>
    <property type="match status" value="1"/>
</dbReference>
<protein>
    <submittedName>
        <fullName evidence="2">Nuclear transport factor 2 family protein</fullName>
    </submittedName>
</protein>
<comment type="caution">
    <text evidence="2">The sequence shown here is derived from an EMBL/GenBank/DDBJ whole genome shotgun (WGS) entry which is preliminary data.</text>
</comment>
<evidence type="ECO:0000259" key="1">
    <source>
        <dbReference type="Pfam" id="PF13577"/>
    </source>
</evidence>
<proteinExistence type="predicted"/>
<dbReference type="Pfam" id="PF13577">
    <property type="entry name" value="SnoaL_4"/>
    <property type="match status" value="1"/>
</dbReference>
<dbReference type="Proteomes" id="UP001595696">
    <property type="component" value="Unassembled WGS sequence"/>
</dbReference>
<organism evidence="2 3">
    <name type="scientific">Nocardia jiangsuensis</name>
    <dbReference type="NCBI Taxonomy" id="1691563"/>
    <lineage>
        <taxon>Bacteria</taxon>
        <taxon>Bacillati</taxon>
        <taxon>Actinomycetota</taxon>
        <taxon>Actinomycetes</taxon>
        <taxon>Mycobacteriales</taxon>
        <taxon>Nocardiaceae</taxon>
        <taxon>Nocardia</taxon>
    </lineage>
</organism>
<reference evidence="3" key="1">
    <citation type="journal article" date="2019" name="Int. J. Syst. Evol. Microbiol.">
        <title>The Global Catalogue of Microorganisms (GCM) 10K type strain sequencing project: providing services to taxonomists for standard genome sequencing and annotation.</title>
        <authorList>
            <consortium name="The Broad Institute Genomics Platform"/>
            <consortium name="The Broad Institute Genome Sequencing Center for Infectious Disease"/>
            <person name="Wu L."/>
            <person name="Ma J."/>
        </authorList>
    </citation>
    <scope>NUCLEOTIDE SEQUENCE [LARGE SCALE GENOMIC DNA]</scope>
    <source>
        <strain evidence="3">CGMCC 4.7330</strain>
    </source>
</reference>
<dbReference type="RefSeq" id="WP_378610821.1">
    <property type="nucleotide sequence ID" value="NZ_JBHSAX010000003.1"/>
</dbReference>
<name>A0ABV8DLZ5_9NOCA</name>
<sequence length="148" mass="16572">MDLQTIADRIEITDLLTRYAHAVDSKDWELYRTVFTADAHIDYGTAGGPVGDLEKVIDGLTTGLGLFSRTQHFISNIAVELDGDNARVRAMFFNPMVVTPGKQFFCGGWYNHELVRTGEGWRSRRLIEEAAWFDGLEAAFTPDSAPEK</sequence>
<keyword evidence="3" id="KW-1185">Reference proteome</keyword>
<accession>A0ABV8DLZ5</accession>
<evidence type="ECO:0000313" key="3">
    <source>
        <dbReference type="Proteomes" id="UP001595696"/>
    </source>
</evidence>
<dbReference type="InterPro" id="IPR032710">
    <property type="entry name" value="NTF2-like_dom_sf"/>
</dbReference>
<dbReference type="InterPro" id="IPR037401">
    <property type="entry name" value="SnoaL-like"/>
</dbReference>
<gene>
    <name evidence="2" type="ORF">ACFO0B_03570</name>
</gene>
<feature type="domain" description="SnoaL-like" evidence="1">
    <location>
        <begin position="4"/>
        <end position="125"/>
    </location>
</feature>